<name>A0A7D5VSY5_PSEPU</name>
<evidence type="ECO:0000313" key="2">
    <source>
        <dbReference type="Proteomes" id="UP000510934"/>
    </source>
</evidence>
<dbReference type="AlphaFoldDB" id="A0A7D5VSY5"/>
<organism evidence="1 2">
    <name type="scientific">Pseudomonas putida</name>
    <name type="common">Arthrobacter siderocapsulatus</name>
    <dbReference type="NCBI Taxonomy" id="303"/>
    <lineage>
        <taxon>Bacteria</taxon>
        <taxon>Pseudomonadati</taxon>
        <taxon>Pseudomonadota</taxon>
        <taxon>Gammaproteobacteria</taxon>
        <taxon>Pseudomonadales</taxon>
        <taxon>Pseudomonadaceae</taxon>
        <taxon>Pseudomonas</taxon>
    </lineage>
</organism>
<dbReference type="Proteomes" id="UP000510934">
    <property type="component" value="Chromosome"/>
</dbReference>
<protein>
    <submittedName>
        <fullName evidence="1">Uncharacterized protein</fullName>
    </submittedName>
</protein>
<sequence>MVVVVVVVVVVAVAVAAAAVVMAVAADMAVETAPDMAVAWEGIVEAGRALEVITLERRHAIMG</sequence>
<dbReference type="EMBL" id="CP059052">
    <property type="protein sequence ID" value="QLJ11711.1"/>
    <property type="molecule type" value="Genomic_DNA"/>
</dbReference>
<evidence type="ECO:0000313" key="1">
    <source>
        <dbReference type="EMBL" id="QLJ11711.1"/>
    </source>
</evidence>
<accession>A0A7D5VSY5</accession>
<proteinExistence type="predicted"/>
<gene>
    <name evidence="1" type="ORF">H0H12_08435</name>
</gene>
<reference evidence="1 2" key="1">
    <citation type="journal article" date="2009" name="Mikrobiologiia">
        <title>[Phenanthren biodegradation and interaction of Pseudomonas putida BS3701 and Burkholderia sp.BS3702 in plant rhizosphere].</title>
        <authorList>
            <person name="Ovchinnikova A.A."/>
            <person name="Vetrova A.A."/>
            <person name="Filonov A.E."/>
            <person name="Boronin A.M."/>
        </authorList>
    </citation>
    <scope>NUCLEOTIDE SEQUENCE [LARGE SCALE GENOMIC DNA]</scope>
    <source>
        <strain evidence="1 2">BS3701</strain>
    </source>
</reference>